<feature type="compositionally biased region" description="Polar residues" evidence="1">
    <location>
        <begin position="24"/>
        <end position="47"/>
    </location>
</feature>
<sequence length="47" mass="5466">MARHPLWPAGHLPHKGREHVRQASRLQSDVSVLERNPTTARSWTLER</sequence>
<feature type="region of interest" description="Disordered" evidence="1">
    <location>
        <begin position="1"/>
        <end position="47"/>
    </location>
</feature>
<dbReference type="Proteomes" id="UP000254764">
    <property type="component" value="Unassembled WGS sequence"/>
</dbReference>
<accession>A0A376AIL1</accession>
<reference evidence="3" key="1">
    <citation type="submission" date="2018-07" db="EMBL/GenBank/DDBJ databases">
        <authorList>
            <person name="Peiro R."/>
            <person name="Begona"/>
            <person name="Cbmso G."/>
            <person name="Lopez M."/>
            <person name="Gonzalez S."/>
        </authorList>
    </citation>
    <scope>NUCLEOTIDE SEQUENCE [LARGE SCALE GENOMIC DNA]</scope>
</reference>
<evidence type="ECO:0000256" key="1">
    <source>
        <dbReference type="SAM" id="MobiDB-lite"/>
    </source>
</evidence>
<protein>
    <submittedName>
        <fullName evidence="2">Uncharacterized protein</fullName>
    </submittedName>
</protein>
<evidence type="ECO:0000313" key="2">
    <source>
        <dbReference type="EMBL" id="SSC67253.1"/>
    </source>
</evidence>
<evidence type="ECO:0000313" key="3">
    <source>
        <dbReference type="Proteomes" id="UP000254764"/>
    </source>
</evidence>
<proteinExistence type="predicted"/>
<name>A0A376AIL1_9HYPH</name>
<gene>
    <name evidence="2" type="ORF">RHIZ70_2961</name>
</gene>
<organism evidence="2 3">
    <name type="scientific">Ciceribacter selenitireducens ATCC BAA-1503</name>
    <dbReference type="NCBI Taxonomy" id="1336235"/>
    <lineage>
        <taxon>Bacteria</taxon>
        <taxon>Pseudomonadati</taxon>
        <taxon>Pseudomonadota</taxon>
        <taxon>Alphaproteobacteria</taxon>
        <taxon>Hyphomicrobiales</taxon>
        <taxon>Rhizobiaceae</taxon>
        <taxon>Ciceribacter</taxon>
    </lineage>
</organism>
<dbReference type="EMBL" id="UEYP01000003">
    <property type="protein sequence ID" value="SSC67253.1"/>
    <property type="molecule type" value="Genomic_DNA"/>
</dbReference>
<dbReference type="AlphaFoldDB" id="A0A376AIL1"/>
<keyword evidence="3" id="KW-1185">Reference proteome</keyword>